<evidence type="ECO:0000313" key="4">
    <source>
        <dbReference type="EMBL" id="CAL4122291.1"/>
    </source>
</evidence>
<protein>
    <submittedName>
        <fullName evidence="4">Uncharacterized protein</fullName>
    </submittedName>
</protein>
<feature type="signal peptide" evidence="3">
    <location>
        <begin position="1"/>
        <end position="23"/>
    </location>
</feature>
<sequence length="394" mass="45153">MESYFAYGLLYTICLLVIPAHLASCPDSVYPCECHNVYSSTGHYNGWGFGCTGLWSGEELKDLIHNSDFGNNDERKYFQMYGSPLVKVLENGTFWPLNFEKIELNNDTESPNAMEEIETGAFFGSERDLYRIDASYMNLKLFPFEDLYYFNHLSSLFLQSNNITFVRDLMSTSLRYLYLQMNSITEIPGISMKSLTHFNISMNSLTSLPDHVFWNVAELENLDMSHNPLVSLPPLAFHDLSSIRYMNFSNGLLSEVQPDMWNNTSNMYLREVRLNNNSISVLPTGFFTPGSENDILLDLSNNVIESVQPGAFRAIRSMHIYLENNRLSVLEEESWRYLLQNRVLLHLEGNPFACGCDIAWIVRDHYLFDSVADEPTCITGEKLVDLDANDFTEC</sequence>
<dbReference type="EMBL" id="CAXKWB010019867">
    <property type="protein sequence ID" value="CAL4122291.1"/>
    <property type="molecule type" value="Genomic_DNA"/>
</dbReference>
<dbReference type="InterPro" id="IPR001611">
    <property type="entry name" value="Leu-rich_rpt"/>
</dbReference>
<keyword evidence="3" id="KW-0732">Signal</keyword>
<feature type="chain" id="PRO_5043808273" evidence="3">
    <location>
        <begin position="24"/>
        <end position="394"/>
    </location>
</feature>
<proteinExistence type="predicted"/>
<dbReference type="InterPro" id="IPR032675">
    <property type="entry name" value="LRR_dom_sf"/>
</dbReference>
<dbReference type="Pfam" id="PF13855">
    <property type="entry name" value="LRR_8"/>
    <property type="match status" value="2"/>
</dbReference>
<keyword evidence="1" id="KW-0433">Leucine-rich repeat</keyword>
<dbReference type="Gene3D" id="3.80.10.10">
    <property type="entry name" value="Ribonuclease Inhibitor"/>
    <property type="match status" value="2"/>
</dbReference>
<accession>A0AAV2RE95</accession>
<evidence type="ECO:0000256" key="1">
    <source>
        <dbReference type="ARBA" id="ARBA00022614"/>
    </source>
</evidence>
<dbReference type="Proteomes" id="UP001497623">
    <property type="component" value="Unassembled WGS sequence"/>
</dbReference>
<dbReference type="PANTHER" id="PTHR24366">
    <property type="entry name" value="IG(IMMUNOGLOBULIN) AND LRR(LEUCINE RICH REPEAT) DOMAINS"/>
    <property type="match status" value="1"/>
</dbReference>
<dbReference type="PANTHER" id="PTHR24366:SF96">
    <property type="entry name" value="LEUCINE RICH REPEAT CONTAINING 53"/>
    <property type="match status" value="1"/>
</dbReference>
<dbReference type="PROSITE" id="PS51450">
    <property type="entry name" value="LRR"/>
    <property type="match status" value="2"/>
</dbReference>
<keyword evidence="5" id="KW-1185">Reference proteome</keyword>
<evidence type="ECO:0000313" key="5">
    <source>
        <dbReference type="Proteomes" id="UP001497623"/>
    </source>
</evidence>
<organism evidence="4 5">
    <name type="scientific">Meganyctiphanes norvegica</name>
    <name type="common">Northern krill</name>
    <name type="synonym">Thysanopoda norvegica</name>
    <dbReference type="NCBI Taxonomy" id="48144"/>
    <lineage>
        <taxon>Eukaryota</taxon>
        <taxon>Metazoa</taxon>
        <taxon>Ecdysozoa</taxon>
        <taxon>Arthropoda</taxon>
        <taxon>Crustacea</taxon>
        <taxon>Multicrustacea</taxon>
        <taxon>Malacostraca</taxon>
        <taxon>Eumalacostraca</taxon>
        <taxon>Eucarida</taxon>
        <taxon>Euphausiacea</taxon>
        <taxon>Euphausiidae</taxon>
        <taxon>Meganyctiphanes</taxon>
    </lineage>
</organism>
<name>A0AAV2RE95_MEGNR</name>
<evidence type="ECO:0000256" key="3">
    <source>
        <dbReference type="SAM" id="SignalP"/>
    </source>
</evidence>
<evidence type="ECO:0000256" key="2">
    <source>
        <dbReference type="ARBA" id="ARBA00022737"/>
    </source>
</evidence>
<comment type="caution">
    <text evidence="4">The sequence shown here is derived from an EMBL/GenBank/DDBJ whole genome shotgun (WGS) entry which is preliminary data.</text>
</comment>
<dbReference type="InterPro" id="IPR003591">
    <property type="entry name" value="Leu-rich_rpt_typical-subtyp"/>
</dbReference>
<dbReference type="AlphaFoldDB" id="A0AAV2RE95"/>
<dbReference type="SUPFAM" id="SSF52058">
    <property type="entry name" value="L domain-like"/>
    <property type="match status" value="1"/>
</dbReference>
<keyword evidence="2" id="KW-0677">Repeat</keyword>
<dbReference type="SMART" id="SM00369">
    <property type="entry name" value="LRR_TYP"/>
    <property type="match status" value="6"/>
</dbReference>
<gene>
    <name evidence="4" type="ORF">MNOR_LOCUS23013</name>
</gene>
<reference evidence="4 5" key="1">
    <citation type="submission" date="2024-05" db="EMBL/GenBank/DDBJ databases">
        <authorList>
            <person name="Wallberg A."/>
        </authorList>
    </citation>
    <scope>NUCLEOTIDE SEQUENCE [LARGE SCALE GENOMIC DNA]</scope>
</reference>